<evidence type="ECO:0000256" key="9">
    <source>
        <dbReference type="SAM" id="Phobius"/>
    </source>
</evidence>
<keyword evidence="5" id="KW-0997">Cell inner membrane</keyword>
<evidence type="ECO:0000313" key="10">
    <source>
        <dbReference type="EMBL" id="NSX56773.1"/>
    </source>
</evidence>
<evidence type="ECO:0000256" key="2">
    <source>
        <dbReference type="ARBA" id="ARBA00008835"/>
    </source>
</evidence>
<reference evidence="10 11" key="1">
    <citation type="submission" date="2020-06" db="EMBL/GenBank/DDBJ databases">
        <title>Sulfitobacter algicola sp. nov., isolated from green algae.</title>
        <authorList>
            <person name="Wang C."/>
        </authorList>
    </citation>
    <scope>NUCLEOTIDE SEQUENCE [LARGE SCALE GENOMIC DNA]</scope>
    <source>
        <strain evidence="10 11">1151</strain>
    </source>
</reference>
<dbReference type="Gene3D" id="1.10.8.540">
    <property type="entry name" value="FHIPEP family, domain 3"/>
    <property type="match status" value="1"/>
</dbReference>
<evidence type="ECO:0000256" key="3">
    <source>
        <dbReference type="ARBA" id="ARBA00022448"/>
    </source>
</evidence>
<dbReference type="InterPro" id="IPR025505">
    <property type="entry name" value="FHIPEP_CS"/>
</dbReference>
<evidence type="ECO:0000313" key="11">
    <source>
        <dbReference type="Proteomes" id="UP000777935"/>
    </source>
</evidence>
<gene>
    <name evidence="10" type="primary">sctV</name>
    <name evidence="10" type="ORF">HRQ87_18475</name>
</gene>
<dbReference type="Gene3D" id="3.40.30.60">
    <property type="entry name" value="FHIPEP family, domain 1"/>
    <property type="match status" value="1"/>
</dbReference>
<dbReference type="Pfam" id="PF00771">
    <property type="entry name" value="FHIPEP"/>
    <property type="match status" value="1"/>
</dbReference>
<dbReference type="InterPro" id="IPR001712">
    <property type="entry name" value="T3SS_FHIPEP"/>
</dbReference>
<keyword evidence="4" id="KW-1003">Cell membrane</keyword>
<dbReference type="PANTHER" id="PTHR30161">
    <property type="entry name" value="FLAGELLAR EXPORT PROTEIN, MEMBRANE FLHA SUBUNIT-RELATED"/>
    <property type="match status" value="1"/>
</dbReference>
<evidence type="ECO:0000256" key="6">
    <source>
        <dbReference type="ARBA" id="ARBA00022692"/>
    </source>
</evidence>
<comment type="caution">
    <text evidence="10">The sequence shown here is derived from an EMBL/GenBank/DDBJ whole genome shotgun (WGS) entry which is preliminary data.</text>
</comment>
<comment type="subcellular location">
    <subcellularLocation>
        <location evidence="1">Cell inner membrane</location>
        <topology evidence="1">Multi-pass membrane protein</topology>
    </subcellularLocation>
</comment>
<keyword evidence="6 9" id="KW-0812">Transmembrane</keyword>
<dbReference type="InterPro" id="IPR006302">
    <property type="entry name" value="T3SS_HrcV"/>
</dbReference>
<proteinExistence type="inferred from homology"/>
<dbReference type="RefSeq" id="WP_174139924.1">
    <property type="nucleotide sequence ID" value="NZ_JABUFE010000018.1"/>
</dbReference>
<dbReference type="PRINTS" id="PR00949">
    <property type="entry name" value="TYPE3IMAPROT"/>
</dbReference>
<dbReference type="PROSITE" id="PS00994">
    <property type="entry name" value="FHIPEP"/>
    <property type="match status" value="1"/>
</dbReference>
<name>A0ABX2J0U7_9RHOB</name>
<keyword evidence="3" id="KW-0813">Transport</keyword>
<dbReference type="PIRSF" id="PIRSF005419">
    <property type="entry name" value="FlhA"/>
    <property type="match status" value="1"/>
</dbReference>
<feature type="transmembrane region" description="Helical" evidence="9">
    <location>
        <begin position="288"/>
        <end position="321"/>
    </location>
</feature>
<evidence type="ECO:0000256" key="5">
    <source>
        <dbReference type="ARBA" id="ARBA00022519"/>
    </source>
</evidence>
<organism evidence="10 11">
    <name type="scientific">Parasulfitobacter algicola</name>
    <dbReference type="NCBI Taxonomy" id="2614809"/>
    <lineage>
        <taxon>Bacteria</taxon>
        <taxon>Pseudomonadati</taxon>
        <taxon>Pseudomonadota</taxon>
        <taxon>Alphaproteobacteria</taxon>
        <taxon>Rhodobacterales</taxon>
        <taxon>Roseobacteraceae</taxon>
        <taxon>Parasulfitobacter</taxon>
    </lineage>
</organism>
<feature type="transmembrane region" description="Helical" evidence="9">
    <location>
        <begin position="74"/>
        <end position="94"/>
    </location>
</feature>
<feature type="transmembrane region" description="Helical" evidence="9">
    <location>
        <begin position="44"/>
        <end position="62"/>
    </location>
</feature>
<feature type="transmembrane region" description="Helical" evidence="9">
    <location>
        <begin position="243"/>
        <end position="261"/>
    </location>
</feature>
<accession>A0ABX2J0U7</accession>
<dbReference type="Gene3D" id="3.40.50.12790">
    <property type="entry name" value="FHIPEP family, domain 4"/>
    <property type="match status" value="1"/>
</dbReference>
<dbReference type="EMBL" id="JABUFE010000018">
    <property type="protein sequence ID" value="NSX56773.1"/>
    <property type="molecule type" value="Genomic_DNA"/>
</dbReference>
<feature type="transmembrane region" description="Helical" evidence="9">
    <location>
        <begin position="106"/>
        <end position="132"/>
    </location>
</feature>
<keyword evidence="11" id="KW-1185">Reference proteome</keyword>
<sequence length="689" mass="75102">MQAMIFKRFLQLLTSSKDLSIGILLIITIMLMILPMPTGLVDTLIGLNFGIAVLLLMTAVYLGSPLQLSSLPGIILISTIFRLALSVTTTRLILSEGNAGAIVDTFGAFVIAGNVVVGMVVFFIVTIVQFIVIAKGSERIAEVGARFTLDALPGKQMSIDAELRNGDIDNQEAGHRRSLLQRESQFYGAMDGAMKFVKGDAIAGLIIISVNLIGGLTIGMVQLGMSFGEAGLKYSLLTVGDALISQIPALLISITAATIVTRVQGDTQRNLGSDIVAQLMSDKRAMRMAALTVCGMGLLPGFPTVILLILGGLFGLASILIDRKQPQTIVETDIEETAILTPQLPDQAPVVMMISGDLADQIDQDNMTAPILVLRNHITQTVGLTCPALTMKTNTSLPSDCFQIMIDDVPVLRDTLQAGRIYVDDCSEFIALVDVPSEQITTSDGKTLYSVDAGHEQTMIDADLLYCTAENRLLEALENAVFRNFSSFVGIQETQAMLSELGQHFEALRNEVQHRCQIQQIADVLRRLVQEQIFPTNKRQFLEALAEWASPEQTGVTLTEYVRVSLSKKICHRVADQNGTISAVVLERDTEVFLRDCLRDTNVGPYLVLDDRQSDLLLAEIRKNIKKTSGDTKLVLMTSMDVRRHLKTFLTRNNIDVDVLSFQELADGFTAIPIATLTIGDSLPLNEVA</sequence>
<dbReference type="Proteomes" id="UP000777935">
    <property type="component" value="Unassembled WGS sequence"/>
</dbReference>
<dbReference type="NCBIfam" id="TIGR01399">
    <property type="entry name" value="hrcV"/>
    <property type="match status" value="1"/>
</dbReference>
<dbReference type="InterPro" id="IPR042196">
    <property type="entry name" value="FHIPEP_4"/>
</dbReference>
<dbReference type="InterPro" id="IPR042193">
    <property type="entry name" value="FHIPEP_3"/>
</dbReference>
<evidence type="ECO:0000256" key="8">
    <source>
        <dbReference type="ARBA" id="ARBA00023136"/>
    </source>
</evidence>
<dbReference type="InterPro" id="IPR042194">
    <property type="entry name" value="FHIPEP_1"/>
</dbReference>
<protein>
    <submittedName>
        <fullName evidence="10">Type III secretion system export apparatus subunit SctV</fullName>
    </submittedName>
</protein>
<feature type="transmembrane region" description="Helical" evidence="9">
    <location>
        <begin position="21"/>
        <end position="38"/>
    </location>
</feature>
<keyword evidence="8 9" id="KW-0472">Membrane</keyword>
<evidence type="ECO:0000256" key="7">
    <source>
        <dbReference type="ARBA" id="ARBA00022989"/>
    </source>
</evidence>
<dbReference type="PANTHER" id="PTHR30161:SF2">
    <property type="entry name" value="INVASION PROTEIN INVA"/>
    <property type="match status" value="1"/>
</dbReference>
<evidence type="ECO:0000256" key="4">
    <source>
        <dbReference type="ARBA" id="ARBA00022475"/>
    </source>
</evidence>
<comment type="similarity">
    <text evidence="2">Belongs to the FHIPEP (flagella/HR/invasion proteins export pore) family.</text>
</comment>
<evidence type="ECO:0000256" key="1">
    <source>
        <dbReference type="ARBA" id="ARBA00004429"/>
    </source>
</evidence>
<keyword evidence="7 9" id="KW-1133">Transmembrane helix</keyword>
<feature type="transmembrane region" description="Helical" evidence="9">
    <location>
        <begin position="202"/>
        <end position="223"/>
    </location>
</feature>